<feature type="chain" id="PRO_5044978963" description="Hydrophobin" evidence="2">
    <location>
        <begin position="19"/>
        <end position="152"/>
    </location>
</feature>
<keyword evidence="1 2" id="KW-1015">Disulfide bond</keyword>
<dbReference type="InterPro" id="IPR001338">
    <property type="entry name" value="Class_I_Hydrophobin"/>
</dbReference>
<evidence type="ECO:0000313" key="5">
    <source>
        <dbReference type="Proteomes" id="UP001447188"/>
    </source>
</evidence>
<evidence type="ECO:0000256" key="1">
    <source>
        <dbReference type="ARBA" id="ARBA00023157"/>
    </source>
</evidence>
<keyword evidence="2" id="KW-0732">Signal</keyword>
<accession>A0ABR3GAJ6</accession>
<name>A0ABR3GAJ6_9PEZI</name>
<protein>
    <recommendedName>
        <fullName evidence="2">Hydrophobin</fullName>
    </recommendedName>
</protein>
<keyword evidence="5" id="KW-1185">Reference proteome</keyword>
<keyword evidence="2" id="KW-0134">Cell wall</keyword>
<organism evidence="4 5">
    <name type="scientific">Discina gigas</name>
    <dbReference type="NCBI Taxonomy" id="1032678"/>
    <lineage>
        <taxon>Eukaryota</taxon>
        <taxon>Fungi</taxon>
        <taxon>Dikarya</taxon>
        <taxon>Ascomycota</taxon>
        <taxon>Pezizomycotina</taxon>
        <taxon>Pezizomycetes</taxon>
        <taxon>Pezizales</taxon>
        <taxon>Discinaceae</taxon>
        <taxon>Discina</taxon>
    </lineage>
</organism>
<comment type="similarity">
    <text evidence="2">Belongs to the fungal hydrophobin family.</text>
</comment>
<dbReference type="Proteomes" id="UP001447188">
    <property type="component" value="Unassembled WGS sequence"/>
</dbReference>
<keyword evidence="2" id="KW-0964">Secreted</keyword>
<comment type="subcellular location">
    <subcellularLocation>
        <location evidence="2">Secreted</location>
        <location evidence="2">Cell wall</location>
    </subcellularLocation>
</comment>
<dbReference type="EMBL" id="JBBBZM010000148">
    <property type="protein sequence ID" value="KAL0632843.1"/>
    <property type="molecule type" value="Genomic_DNA"/>
</dbReference>
<feature type="region of interest" description="Disordered" evidence="3">
    <location>
        <begin position="29"/>
        <end position="52"/>
    </location>
</feature>
<dbReference type="SMART" id="SM00075">
    <property type="entry name" value="HYDRO"/>
    <property type="match status" value="1"/>
</dbReference>
<feature type="signal peptide" evidence="2">
    <location>
        <begin position="1"/>
        <end position="18"/>
    </location>
</feature>
<evidence type="ECO:0000256" key="3">
    <source>
        <dbReference type="SAM" id="MobiDB-lite"/>
    </source>
</evidence>
<proteinExistence type="inferred from homology"/>
<reference evidence="4 5" key="1">
    <citation type="submission" date="2024-02" db="EMBL/GenBank/DDBJ databases">
        <title>Discinaceae phylogenomics.</title>
        <authorList>
            <person name="Dirks A.C."/>
            <person name="James T.Y."/>
        </authorList>
    </citation>
    <scope>NUCLEOTIDE SEQUENCE [LARGE SCALE GENOMIC DNA]</scope>
    <source>
        <strain evidence="4 5">ACD0624</strain>
    </source>
</reference>
<gene>
    <name evidence="4" type="ORF">Q9L58_008271</name>
</gene>
<evidence type="ECO:0000256" key="2">
    <source>
        <dbReference type="RuleBase" id="RU365009"/>
    </source>
</evidence>
<dbReference type="CDD" id="cd23507">
    <property type="entry name" value="hydrophobin_I"/>
    <property type="match status" value="1"/>
</dbReference>
<feature type="compositionally biased region" description="Polar residues" evidence="3">
    <location>
        <begin position="38"/>
        <end position="52"/>
    </location>
</feature>
<sequence>MRAQNILSFLALALAVSASPLAVRQIASSGNDGEGNQDVGNKGQNSGNSAANKGTVKGDYTVEQAVQTCGNAQLNCCNKIAKTGDTTNAGLLGAVFGSGDVGVQCTPVNLPAVIGVQVPINKACDAKAACCQGEMSQNGVVNVGCVALTSLI</sequence>
<dbReference type="Pfam" id="PF01185">
    <property type="entry name" value="Hydrophobin"/>
    <property type="match status" value="1"/>
</dbReference>
<comment type="caution">
    <text evidence="4">The sequence shown here is derived from an EMBL/GenBank/DDBJ whole genome shotgun (WGS) entry which is preliminary data.</text>
</comment>
<evidence type="ECO:0000313" key="4">
    <source>
        <dbReference type="EMBL" id="KAL0632843.1"/>
    </source>
</evidence>